<sequence>KKIKRVDHTWFRENENTNYRRPIMFPYDDHITEYIQIKLSDKQNALLDKNRQEFLKQHKFVLNKANNIIEEIAKEYLLELLYSEAKLANIKFKNGYSFDLR</sequence>
<evidence type="ECO:0000313" key="2">
    <source>
        <dbReference type="Proteomes" id="UP000789920"/>
    </source>
</evidence>
<comment type="caution">
    <text evidence="1">The sequence shown here is derived from an EMBL/GenBank/DDBJ whole genome shotgun (WGS) entry which is preliminary data.</text>
</comment>
<feature type="non-terminal residue" evidence="1">
    <location>
        <position position="101"/>
    </location>
</feature>
<dbReference type="Proteomes" id="UP000789920">
    <property type="component" value="Unassembled WGS sequence"/>
</dbReference>
<gene>
    <name evidence="1" type="ORF">RPERSI_LOCUS35092</name>
</gene>
<evidence type="ECO:0000313" key="1">
    <source>
        <dbReference type="EMBL" id="CAG8848373.1"/>
    </source>
</evidence>
<proteinExistence type="predicted"/>
<accession>A0ACA9SUS5</accession>
<feature type="non-terminal residue" evidence="1">
    <location>
        <position position="1"/>
    </location>
</feature>
<dbReference type="EMBL" id="CAJVQC010160378">
    <property type="protein sequence ID" value="CAG8848373.1"/>
    <property type="molecule type" value="Genomic_DNA"/>
</dbReference>
<organism evidence="1 2">
    <name type="scientific">Racocetra persica</name>
    <dbReference type="NCBI Taxonomy" id="160502"/>
    <lineage>
        <taxon>Eukaryota</taxon>
        <taxon>Fungi</taxon>
        <taxon>Fungi incertae sedis</taxon>
        <taxon>Mucoromycota</taxon>
        <taxon>Glomeromycotina</taxon>
        <taxon>Glomeromycetes</taxon>
        <taxon>Diversisporales</taxon>
        <taxon>Gigasporaceae</taxon>
        <taxon>Racocetra</taxon>
    </lineage>
</organism>
<protein>
    <submittedName>
        <fullName evidence="1">18373_t:CDS:1</fullName>
    </submittedName>
</protein>
<reference evidence="1" key="1">
    <citation type="submission" date="2021-06" db="EMBL/GenBank/DDBJ databases">
        <authorList>
            <person name="Kallberg Y."/>
            <person name="Tangrot J."/>
            <person name="Rosling A."/>
        </authorList>
    </citation>
    <scope>NUCLEOTIDE SEQUENCE</scope>
    <source>
        <strain evidence="1">MA461A</strain>
    </source>
</reference>
<keyword evidence="2" id="KW-1185">Reference proteome</keyword>
<name>A0ACA9SUS5_9GLOM</name>